<feature type="transmembrane region" description="Helical" evidence="1">
    <location>
        <begin position="327"/>
        <end position="349"/>
    </location>
</feature>
<gene>
    <name evidence="3" type="ORF">DGYR_LOCUS4436</name>
</gene>
<feature type="transmembrane region" description="Helical" evidence="1">
    <location>
        <begin position="201"/>
        <end position="218"/>
    </location>
</feature>
<feature type="domain" description="SSD" evidence="2">
    <location>
        <begin position="164"/>
        <end position="255"/>
    </location>
</feature>
<feature type="transmembrane region" description="Helical" evidence="1">
    <location>
        <begin position="627"/>
        <end position="651"/>
    </location>
</feature>
<dbReference type="GO" id="GO:0005737">
    <property type="term" value="C:cytoplasm"/>
    <property type="evidence" value="ECO:0007669"/>
    <property type="project" value="TreeGrafter"/>
</dbReference>
<dbReference type="PANTHER" id="PTHR46687:SF1">
    <property type="entry name" value="PROTEIN DISPATCHED HOMOLOG 3"/>
    <property type="match status" value="1"/>
</dbReference>
<dbReference type="Proteomes" id="UP000549394">
    <property type="component" value="Unassembled WGS sequence"/>
</dbReference>
<dbReference type="SUPFAM" id="SSF82866">
    <property type="entry name" value="Multidrug efflux transporter AcrB transmembrane domain"/>
    <property type="match status" value="2"/>
</dbReference>
<dbReference type="InterPro" id="IPR000731">
    <property type="entry name" value="SSD"/>
</dbReference>
<dbReference type="Pfam" id="PF12349">
    <property type="entry name" value="Sterol-sensing"/>
    <property type="match status" value="1"/>
</dbReference>
<dbReference type="PANTHER" id="PTHR46687">
    <property type="entry name" value="PROTEIN DISPATCHED HOMOLOG 3"/>
    <property type="match status" value="1"/>
</dbReference>
<organism evidence="3 4">
    <name type="scientific">Dimorphilus gyrociliatus</name>
    <dbReference type="NCBI Taxonomy" id="2664684"/>
    <lineage>
        <taxon>Eukaryota</taxon>
        <taxon>Metazoa</taxon>
        <taxon>Spiralia</taxon>
        <taxon>Lophotrochozoa</taxon>
        <taxon>Annelida</taxon>
        <taxon>Polychaeta</taxon>
        <taxon>Polychaeta incertae sedis</taxon>
        <taxon>Dinophilidae</taxon>
        <taxon>Dimorphilus</taxon>
    </lineage>
</organism>
<evidence type="ECO:0000256" key="1">
    <source>
        <dbReference type="SAM" id="Phobius"/>
    </source>
</evidence>
<keyword evidence="1" id="KW-0812">Transmembrane</keyword>
<dbReference type="Gene3D" id="1.20.1640.10">
    <property type="entry name" value="Multidrug efflux transporter AcrB transmembrane domain"/>
    <property type="match status" value="2"/>
</dbReference>
<feature type="non-terminal residue" evidence="3">
    <location>
        <position position="1"/>
    </location>
</feature>
<evidence type="ECO:0000313" key="4">
    <source>
        <dbReference type="Proteomes" id="UP000549394"/>
    </source>
</evidence>
<name>A0A7I8VI66_9ANNE</name>
<dbReference type="PROSITE" id="PS50156">
    <property type="entry name" value="SSD"/>
    <property type="match status" value="1"/>
</dbReference>
<feature type="transmembrane region" description="Helical" evidence="1">
    <location>
        <begin position="591"/>
        <end position="615"/>
    </location>
</feature>
<protein>
    <submittedName>
        <fullName evidence="3">DgyrCDS4670</fullName>
    </submittedName>
</protein>
<dbReference type="AlphaFoldDB" id="A0A7I8VI66"/>
<dbReference type="OrthoDB" id="429851at2759"/>
<reference evidence="3 4" key="1">
    <citation type="submission" date="2020-08" db="EMBL/GenBank/DDBJ databases">
        <authorList>
            <person name="Hejnol A."/>
        </authorList>
    </citation>
    <scope>NUCLEOTIDE SEQUENCE [LARGE SCALE GENOMIC DNA]</scope>
</reference>
<keyword evidence="1" id="KW-0472">Membrane</keyword>
<feature type="transmembrane region" description="Helical" evidence="1">
    <location>
        <begin position="230"/>
        <end position="255"/>
    </location>
</feature>
<keyword evidence="4" id="KW-1185">Reference proteome</keyword>
<accession>A0A7I8VI66</accession>
<keyword evidence="1" id="KW-1133">Transmembrane helix</keyword>
<dbReference type="EMBL" id="CAJFCJ010000006">
    <property type="protein sequence ID" value="CAD5115727.1"/>
    <property type="molecule type" value="Genomic_DNA"/>
</dbReference>
<evidence type="ECO:0000259" key="2">
    <source>
        <dbReference type="PROSITE" id="PS50156"/>
    </source>
</evidence>
<dbReference type="InterPro" id="IPR053958">
    <property type="entry name" value="HMGCR/SNAP/NPC1-like_SSD"/>
</dbReference>
<evidence type="ECO:0000313" key="3">
    <source>
        <dbReference type="EMBL" id="CAD5115727.1"/>
    </source>
</evidence>
<comment type="caution">
    <text evidence="3">The sequence shown here is derived from an EMBL/GenBank/DDBJ whole genome shotgun (WGS) entry which is preliminary data.</text>
</comment>
<sequence>MEPGIRVDSSLNSFLVKSHPAALNYEGFQMINANNSLSSLTPSLNMLQMNHNNREKIKNQHVCQSIFEIIYKTEDNIYKRDNLIYIDKVESGIEKLAGYNRFCWKKNDLDSVCEKPYRDSGIMNPDIWKKKLNFSSKFCVLSIFIYRAIFNEYEIRIFNGVALFVIIGIGVDDVFIFINTFQSNISISNKAERLLKTLKSAGRTTFFTSFTTSAAFAANMSSPVPAVRDFGLFMSIIVSSCWLVVVLIMPAALNLHDRFNYDKLMESCEKIRCCGTSLFAVPEEFQLTIRSSDNNPPIVDNKKRTSHVNLMLQSFIYRFVAKNTIKYYGICFLIFCAIGAISMCLMVHLKTSSNPMKLFQVQSNEQKLLDIYFKQHFNSQNFSKRNFLTNVTLEKSLVVHLYFGIKTIKRKKMKLNNRVKEKTVFSFDNEFQDKFKFSSLNTSLRLIKELCLICNYVHNHPLVLKNGAQCYFSNSQLNHFVRTLRRDLAQKLYDFDQAMGKINECWKIPPNNSELLLVVILTTLSIISSVIGIFYIVGWRIGRIEAVSLSILFASSVDYCMHIAEAFNSLEQSFTHSILHSHDRKSLTKSAMYSIGSSLFSSAITTMMAAVPLTQAEIYPISKFSKIILINTAIAIITSLTLCPAFISYITKIGGNSIWKRTLSLAISAI</sequence>
<proteinExistence type="predicted"/>
<feature type="transmembrane region" description="Helical" evidence="1">
    <location>
        <begin position="515"/>
        <end position="537"/>
    </location>
</feature>
<feature type="transmembrane region" description="Helical" evidence="1">
    <location>
        <begin position="161"/>
        <end position="181"/>
    </location>
</feature>
<dbReference type="InterPro" id="IPR042480">
    <property type="entry name" value="DISP3"/>
</dbReference>